<dbReference type="PANTHER" id="PTHR45717:SF13">
    <property type="entry name" value="OS02G0796400 PROTEIN"/>
    <property type="match status" value="1"/>
</dbReference>
<dbReference type="Pfam" id="PF01535">
    <property type="entry name" value="PPR"/>
    <property type="match status" value="2"/>
</dbReference>
<evidence type="ECO:0008006" key="5">
    <source>
        <dbReference type="Google" id="ProtNLM"/>
    </source>
</evidence>
<keyword evidence="2" id="KW-0677">Repeat</keyword>
<gene>
    <name evidence="3" type="ORF">CEURO_LOCUS8165</name>
</gene>
<comment type="caution">
    <text evidence="3">The sequence shown here is derived from an EMBL/GenBank/DDBJ whole genome shotgun (WGS) entry which is preliminary data.</text>
</comment>
<dbReference type="InterPro" id="IPR002885">
    <property type="entry name" value="PPR_rpt"/>
</dbReference>
<sequence>MAAARWTINSLRSVYLARVAGSWKNISSKPLQAKEMVVSRVRRRDTDHELRSLIFNSACQRRSATVVLQKWMNEGHRISASQLRCVYRQLIKRRCFGAALEILIWMESQDSSSMSPSDYANRSELTIKMYGSKAAEEHFENLHTSISKKASCLPLLHCYVKERCTEKAEALMAKMNNMGFAVTTQPFNEMMKLYMATSQYTKVLSVILQMMQNRIPLNVLSYNLWMSACGNMSGISSAESVYKEMIDDPTVDIGWTSLCTLAEIYLKFRLTRKAILVLELAEKKLSTCNRLAYFFLITLYTSLNNKEGVLRLWEASKGVGGRMTCANYMCMISSLVKLGEIEEAESVFREWECQCRTYDVRVPNILLGAYMRNGFPEKAELLCLHILERGGIPNYKTWEILMEGWVRSRDLSKD</sequence>
<dbReference type="PANTHER" id="PTHR45717">
    <property type="entry name" value="OS12G0527900 PROTEIN"/>
    <property type="match status" value="1"/>
</dbReference>
<comment type="similarity">
    <text evidence="1">Belongs to the PPR family. P subfamily.</text>
</comment>
<dbReference type="GO" id="GO:0005739">
    <property type="term" value="C:mitochondrion"/>
    <property type="evidence" value="ECO:0007669"/>
    <property type="project" value="TreeGrafter"/>
</dbReference>
<evidence type="ECO:0000256" key="2">
    <source>
        <dbReference type="ARBA" id="ARBA00022737"/>
    </source>
</evidence>
<dbReference type="GO" id="GO:0003729">
    <property type="term" value="F:mRNA binding"/>
    <property type="evidence" value="ECO:0007669"/>
    <property type="project" value="UniProtKB-ARBA"/>
</dbReference>
<organism evidence="3 4">
    <name type="scientific">Cuscuta europaea</name>
    <name type="common">European dodder</name>
    <dbReference type="NCBI Taxonomy" id="41803"/>
    <lineage>
        <taxon>Eukaryota</taxon>
        <taxon>Viridiplantae</taxon>
        <taxon>Streptophyta</taxon>
        <taxon>Embryophyta</taxon>
        <taxon>Tracheophyta</taxon>
        <taxon>Spermatophyta</taxon>
        <taxon>Magnoliopsida</taxon>
        <taxon>eudicotyledons</taxon>
        <taxon>Gunneridae</taxon>
        <taxon>Pentapetalae</taxon>
        <taxon>asterids</taxon>
        <taxon>lamiids</taxon>
        <taxon>Solanales</taxon>
        <taxon>Convolvulaceae</taxon>
        <taxon>Cuscuteae</taxon>
        <taxon>Cuscuta</taxon>
        <taxon>Cuscuta subgen. Cuscuta</taxon>
    </lineage>
</organism>
<accession>A0A9P1E6M4</accession>
<dbReference type="EMBL" id="CAMAPE010000015">
    <property type="protein sequence ID" value="CAH9082214.1"/>
    <property type="molecule type" value="Genomic_DNA"/>
</dbReference>
<dbReference type="Proteomes" id="UP001152484">
    <property type="component" value="Unassembled WGS sequence"/>
</dbReference>
<evidence type="ECO:0000313" key="3">
    <source>
        <dbReference type="EMBL" id="CAH9082214.1"/>
    </source>
</evidence>
<dbReference type="InterPro" id="IPR011990">
    <property type="entry name" value="TPR-like_helical_dom_sf"/>
</dbReference>
<keyword evidence="4" id="KW-1185">Reference proteome</keyword>
<dbReference type="AlphaFoldDB" id="A0A9P1E6M4"/>
<protein>
    <recommendedName>
        <fullName evidence="5">Pentatricopeptide repeat-containing protein</fullName>
    </recommendedName>
</protein>
<dbReference type="Pfam" id="PF13812">
    <property type="entry name" value="PPR_3"/>
    <property type="match status" value="1"/>
</dbReference>
<dbReference type="Gene3D" id="1.25.40.10">
    <property type="entry name" value="Tetratricopeptide repeat domain"/>
    <property type="match status" value="2"/>
</dbReference>
<reference evidence="3" key="1">
    <citation type="submission" date="2022-07" db="EMBL/GenBank/DDBJ databases">
        <authorList>
            <person name="Macas J."/>
            <person name="Novak P."/>
            <person name="Neumann P."/>
        </authorList>
    </citation>
    <scope>NUCLEOTIDE SEQUENCE</scope>
</reference>
<evidence type="ECO:0000256" key="1">
    <source>
        <dbReference type="ARBA" id="ARBA00007626"/>
    </source>
</evidence>
<proteinExistence type="inferred from homology"/>
<dbReference type="OrthoDB" id="1146105at2759"/>
<evidence type="ECO:0000313" key="4">
    <source>
        <dbReference type="Proteomes" id="UP001152484"/>
    </source>
</evidence>
<name>A0A9P1E6M4_CUSEU</name>
<dbReference type="NCBIfam" id="TIGR00756">
    <property type="entry name" value="PPR"/>
    <property type="match status" value="2"/>
</dbReference>